<name>A0ABW2THC8_9PSEU</name>
<accession>A0ABW2THC8</accession>
<feature type="region of interest" description="Disordered" evidence="1">
    <location>
        <begin position="55"/>
        <end position="121"/>
    </location>
</feature>
<evidence type="ECO:0000313" key="2">
    <source>
        <dbReference type="EMBL" id="MFC7613147.1"/>
    </source>
</evidence>
<proteinExistence type="predicted"/>
<comment type="caution">
    <text evidence="2">The sequence shown here is derived from an EMBL/GenBank/DDBJ whole genome shotgun (WGS) entry which is preliminary data.</text>
</comment>
<evidence type="ECO:0000313" key="3">
    <source>
        <dbReference type="Proteomes" id="UP001596512"/>
    </source>
</evidence>
<feature type="compositionally biased region" description="Low complexity" evidence="1">
    <location>
        <begin position="95"/>
        <end position="104"/>
    </location>
</feature>
<reference evidence="3" key="1">
    <citation type="journal article" date="2019" name="Int. J. Syst. Evol. Microbiol.">
        <title>The Global Catalogue of Microorganisms (GCM) 10K type strain sequencing project: providing services to taxonomists for standard genome sequencing and annotation.</title>
        <authorList>
            <consortium name="The Broad Institute Genomics Platform"/>
            <consortium name="The Broad Institute Genome Sequencing Center for Infectious Disease"/>
            <person name="Wu L."/>
            <person name="Ma J."/>
        </authorList>
    </citation>
    <scope>NUCLEOTIDE SEQUENCE [LARGE SCALE GENOMIC DNA]</scope>
    <source>
        <strain evidence="3">JCM 17695</strain>
    </source>
</reference>
<feature type="compositionally biased region" description="Low complexity" evidence="1">
    <location>
        <begin position="55"/>
        <end position="66"/>
    </location>
</feature>
<gene>
    <name evidence="2" type="ORF">ACFQV2_05455</name>
</gene>
<dbReference type="Proteomes" id="UP001596512">
    <property type="component" value="Unassembled WGS sequence"/>
</dbReference>
<sequence length="121" mass="13141">MSPFELPETPALSRSTLERDDALRKDGARLDALWATSQVLLVDRHGRTPVRIAEPAAVAPGAGAVPPTGPHRPSTQDGRARRRWGWSCAPPPRSPRSGPRTRCCWAPATASRTGRCRSTRP</sequence>
<keyword evidence="3" id="KW-1185">Reference proteome</keyword>
<protein>
    <submittedName>
        <fullName evidence="2">Uncharacterized protein</fullName>
    </submittedName>
</protein>
<dbReference type="EMBL" id="JBHTEY010000004">
    <property type="protein sequence ID" value="MFC7613147.1"/>
    <property type="molecule type" value="Genomic_DNA"/>
</dbReference>
<evidence type="ECO:0000256" key="1">
    <source>
        <dbReference type="SAM" id="MobiDB-lite"/>
    </source>
</evidence>
<organism evidence="2 3">
    <name type="scientific">Actinokineospora soli</name>
    <dbReference type="NCBI Taxonomy" id="1048753"/>
    <lineage>
        <taxon>Bacteria</taxon>
        <taxon>Bacillati</taxon>
        <taxon>Actinomycetota</taxon>
        <taxon>Actinomycetes</taxon>
        <taxon>Pseudonocardiales</taxon>
        <taxon>Pseudonocardiaceae</taxon>
        <taxon>Actinokineospora</taxon>
    </lineage>
</organism>